<dbReference type="InterPro" id="IPR016117">
    <property type="entry name" value="ArgJ-like_dom_sf"/>
</dbReference>
<dbReference type="SUPFAM" id="SSF56266">
    <property type="entry name" value="DmpA/ArgJ-like"/>
    <property type="match status" value="1"/>
</dbReference>
<dbReference type="Pfam" id="PF03576">
    <property type="entry name" value="Peptidase_S58"/>
    <property type="match status" value="1"/>
</dbReference>
<dbReference type="CDD" id="cd02252">
    <property type="entry name" value="nylC_like"/>
    <property type="match status" value="1"/>
</dbReference>
<proteinExistence type="inferred from homology"/>
<evidence type="ECO:0000313" key="2">
    <source>
        <dbReference type="EMBL" id="TQR40067.1"/>
    </source>
</evidence>
<comment type="similarity">
    <text evidence="1">Belongs to the peptidase S58 family.</text>
</comment>
<dbReference type="Proteomes" id="UP000316208">
    <property type="component" value="Unassembled WGS sequence"/>
</dbReference>
<dbReference type="Gene3D" id="3.60.70.12">
    <property type="entry name" value="L-amino peptidase D-ALA esterase/amidase"/>
    <property type="match status" value="1"/>
</dbReference>
<name>A0ABY3AH81_PAEPP</name>
<sequence>MNGQITDVPGTRVGQSHDEEGMTGCTVVIWEDGAVCSVDVRGSAPGTRETDLLQPTNLVDRIHGIVLSGGGSFGLDAASGVSDYLVERNIGFDVGYGIVPIVPAAVLFDLSVGSPNARPDGDMGYAAASNASSGDVAEGNVGAGCGASVGKIGGFERAMKGGIGTASIKLPNGLVVGAIVAVNALGEIRDPDTRELLAGPLSDEGELQDGASLHWLKEKPFSFTGTNTTLAIVATNAGLTKTELKKVAEMTHDGFARAIYPVHTMYDGDIAFAASTGSIEAPVDLVGTLAADVVAKAIARGVRTAVRAGGLLAYRDLACGDVIPAVHKNKQKETETYYGEATLQ</sequence>
<keyword evidence="3" id="KW-1185">Reference proteome</keyword>
<dbReference type="RefSeq" id="WP_142547046.1">
    <property type="nucleotide sequence ID" value="NZ_SADY01000018.1"/>
</dbReference>
<protein>
    <submittedName>
        <fullName evidence="2">Peptidase S58 family protein</fullName>
    </submittedName>
</protein>
<dbReference type="PANTHER" id="PTHR36512">
    <property type="entry name" value="D-AMINOPEPTIDASE"/>
    <property type="match status" value="1"/>
</dbReference>
<evidence type="ECO:0000313" key="3">
    <source>
        <dbReference type="Proteomes" id="UP000316208"/>
    </source>
</evidence>
<comment type="caution">
    <text evidence="2">The sequence shown here is derived from an EMBL/GenBank/DDBJ whole genome shotgun (WGS) entry which is preliminary data.</text>
</comment>
<organism evidence="2 3">
    <name type="scientific">Paenibacillus popilliae</name>
    <name type="common">Bacillus popilliae</name>
    <dbReference type="NCBI Taxonomy" id="78057"/>
    <lineage>
        <taxon>Bacteria</taxon>
        <taxon>Bacillati</taxon>
        <taxon>Bacillota</taxon>
        <taxon>Bacilli</taxon>
        <taxon>Bacillales</taxon>
        <taxon>Paenibacillaceae</taxon>
        <taxon>Paenibacillus</taxon>
    </lineage>
</organism>
<dbReference type="InterPro" id="IPR005321">
    <property type="entry name" value="Peptidase_S58_DmpA"/>
</dbReference>
<gene>
    <name evidence="2" type="ORF">C7Y44_28410</name>
</gene>
<reference evidence="2 3" key="1">
    <citation type="submission" date="2018-03" db="EMBL/GenBank/DDBJ databases">
        <title>Aerobic endospore-forming bacteria genome sequencing and assembly.</title>
        <authorList>
            <person name="Cavalcante D.A."/>
            <person name="Driks A."/>
            <person name="Putonti C."/>
            <person name="De-Souza M.T."/>
        </authorList>
    </citation>
    <scope>NUCLEOTIDE SEQUENCE [LARGE SCALE GENOMIC DNA]</scope>
    <source>
        <strain evidence="2 3">SDF0028</strain>
    </source>
</reference>
<dbReference type="PANTHER" id="PTHR36512:SF3">
    <property type="entry name" value="BLR5678 PROTEIN"/>
    <property type="match status" value="1"/>
</dbReference>
<accession>A0ABY3AH81</accession>
<evidence type="ECO:0000256" key="1">
    <source>
        <dbReference type="ARBA" id="ARBA00007068"/>
    </source>
</evidence>
<dbReference type="EMBL" id="SADY01000018">
    <property type="protein sequence ID" value="TQR40067.1"/>
    <property type="molecule type" value="Genomic_DNA"/>
</dbReference>